<protein>
    <submittedName>
        <fullName evidence="3">Transcriptional regulator</fullName>
    </submittedName>
</protein>
<dbReference type="SMART" id="SM00347">
    <property type="entry name" value="HTH_MARR"/>
    <property type="match status" value="1"/>
</dbReference>
<dbReference type="GO" id="GO:0003700">
    <property type="term" value="F:DNA-binding transcription factor activity"/>
    <property type="evidence" value="ECO:0007669"/>
    <property type="project" value="InterPro"/>
</dbReference>
<name>A0A220MQ50_9BACL</name>
<dbReference type="PANTHER" id="PTHR33164">
    <property type="entry name" value="TRANSCRIPTIONAL REGULATOR, MARR FAMILY"/>
    <property type="match status" value="1"/>
</dbReference>
<accession>A0A220MQ50</accession>
<organism evidence="3 4">
    <name type="scientific">Brevibacillus formosus</name>
    <dbReference type="NCBI Taxonomy" id="54913"/>
    <lineage>
        <taxon>Bacteria</taxon>
        <taxon>Bacillati</taxon>
        <taxon>Bacillota</taxon>
        <taxon>Bacilli</taxon>
        <taxon>Bacillales</taxon>
        <taxon>Paenibacillaceae</taxon>
        <taxon>Brevibacillus</taxon>
    </lineage>
</organism>
<evidence type="ECO:0000313" key="3">
    <source>
        <dbReference type="EMBL" id="ASJ57236.1"/>
    </source>
</evidence>
<evidence type="ECO:0000259" key="2">
    <source>
        <dbReference type="PROSITE" id="PS50995"/>
    </source>
</evidence>
<evidence type="ECO:0000313" key="4">
    <source>
        <dbReference type="Proteomes" id="UP000197781"/>
    </source>
</evidence>
<reference evidence="3 4" key="1">
    <citation type="submission" date="2016-11" db="EMBL/GenBank/DDBJ databases">
        <authorList>
            <person name="Jaros S."/>
            <person name="Januszkiewicz K."/>
            <person name="Wedrychowicz H."/>
        </authorList>
    </citation>
    <scope>NUCLEOTIDE SEQUENCE [LARGE SCALE GENOMIC DNA]</scope>
    <source>
        <strain evidence="3 4">NF2</strain>
    </source>
</reference>
<dbReference type="Pfam" id="PF01047">
    <property type="entry name" value="MarR"/>
    <property type="match status" value="1"/>
</dbReference>
<dbReference type="Proteomes" id="UP000197781">
    <property type="component" value="Chromosome"/>
</dbReference>
<dbReference type="EMBL" id="CP018145">
    <property type="protein sequence ID" value="ASJ57236.1"/>
    <property type="molecule type" value="Genomic_DNA"/>
</dbReference>
<evidence type="ECO:0000256" key="1">
    <source>
        <dbReference type="ARBA" id="ARBA00023125"/>
    </source>
</evidence>
<dbReference type="InterPro" id="IPR036388">
    <property type="entry name" value="WH-like_DNA-bd_sf"/>
</dbReference>
<dbReference type="InterPro" id="IPR000835">
    <property type="entry name" value="HTH_MarR-typ"/>
</dbReference>
<dbReference type="CDD" id="cd00090">
    <property type="entry name" value="HTH_ARSR"/>
    <property type="match status" value="1"/>
</dbReference>
<dbReference type="RefSeq" id="WP_088910694.1">
    <property type="nucleotide sequence ID" value="NZ_CP018145.1"/>
</dbReference>
<dbReference type="KEGG" id="bfm:BP422_29250"/>
<dbReference type="InterPro" id="IPR036390">
    <property type="entry name" value="WH_DNA-bd_sf"/>
</dbReference>
<dbReference type="InterPro" id="IPR011991">
    <property type="entry name" value="ArsR-like_HTH"/>
</dbReference>
<feature type="domain" description="HTH marR-type" evidence="2">
    <location>
        <begin position="1"/>
        <end position="127"/>
    </location>
</feature>
<dbReference type="SUPFAM" id="SSF46785">
    <property type="entry name" value="Winged helix' DNA-binding domain"/>
    <property type="match status" value="1"/>
</dbReference>
<gene>
    <name evidence="3" type="ORF">BP422_29250</name>
</gene>
<proteinExistence type="predicted"/>
<dbReference type="PROSITE" id="PS50995">
    <property type="entry name" value="HTH_MARR_2"/>
    <property type="match status" value="1"/>
</dbReference>
<dbReference type="GO" id="GO:0006950">
    <property type="term" value="P:response to stress"/>
    <property type="evidence" value="ECO:0007669"/>
    <property type="project" value="TreeGrafter"/>
</dbReference>
<keyword evidence="1" id="KW-0238">DNA-binding</keyword>
<dbReference type="InterPro" id="IPR039422">
    <property type="entry name" value="MarR/SlyA-like"/>
</dbReference>
<dbReference type="Gene3D" id="1.10.10.10">
    <property type="entry name" value="Winged helix-like DNA-binding domain superfamily/Winged helix DNA-binding domain"/>
    <property type="match status" value="1"/>
</dbReference>
<dbReference type="AlphaFoldDB" id="A0A220MQ50"/>
<dbReference type="GO" id="GO:0003677">
    <property type="term" value="F:DNA binding"/>
    <property type="evidence" value="ECO:0007669"/>
    <property type="project" value="UniProtKB-KW"/>
</dbReference>
<dbReference type="PANTHER" id="PTHR33164:SF89">
    <property type="entry name" value="MARR FAMILY REGULATORY PROTEIN"/>
    <property type="match status" value="1"/>
</dbReference>
<sequence>MNELFQLAKILRETSTVFSALSMQALDSNDITWQQVLILEQIAISPKTMGEISKAINLSYSTTSGLISRLEQMNLVRRFRDKSDRRIVWAALTERVPANRNLQEGIGWTPATLDSLRELILEKEILS</sequence>